<dbReference type="PANTHER" id="PTHR38593">
    <property type="entry name" value="BLR2558 PROTEIN"/>
    <property type="match status" value="1"/>
</dbReference>
<proteinExistence type="predicted"/>
<protein>
    <submittedName>
        <fullName evidence="2">DUF4142 domain-containing protein</fullName>
    </submittedName>
</protein>
<dbReference type="Proteomes" id="UP000311605">
    <property type="component" value="Unassembled WGS sequence"/>
</dbReference>
<dbReference type="Pfam" id="PF13628">
    <property type="entry name" value="DUF4142"/>
    <property type="match status" value="1"/>
</dbReference>
<keyword evidence="3" id="KW-1185">Reference proteome</keyword>
<dbReference type="AlphaFoldDB" id="A0A5C4X9V5"/>
<gene>
    <name evidence="2" type="ORF">FHP24_26010</name>
</gene>
<evidence type="ECO:0000313" key="3">
    <source>
        <dbReference type="Proteomes" id="UP000311605"/>
    </source>
</evidence>
<organism evidence="2 3">
    <name type="scientific">Aliirhizobium smilacinae</name>
    <dbReference type="NCBI Taxonomy" id="1395944"/>
    <lineage>
        <taxon>Bacteria</taxon>
        <taxon>Pseudomonadati</taxon>
        <taxon>Pseudomonadota</taxon>
        <taxon>Alphaproteobacteria</taxon>
        <taxon>Hyphomicrobiales</taxon>
        <taxon>Rhizobiaceae</taxon>
        <taxon>Aliirhizobium</taxon>
    </lineage>
</organism>
<dbReference type="PANTHER" id="PTHR38593:SF1">
    <property type="entry name" value="BLR2558 PROTEIN"/>
    <property type="match status" value="1"/>
</dbReference>
<evidence type="ECO:0000313" key="2">
    <source>
        <dbReference type="EMBL" id="TNM60263.1"/>
    </source>
</evidence>
<dbReference type="InterPro" id="IPR012347">
    <property type="entry name" value="Ferritin-like"/>
</dbReference>
<sequence length="200" mass="21615">MPISSKPLPRASDQSPRSASMKLTTLQLAAFAVTLTVQPLMAQEMKAKPAGDAVPMMAMDKPTFVRMVTSSNEFEIRSSELAKQNADQAGIKMAADMIITDHKKAGDKLKATLDAKGATTEPVKLAPKHQKMLDQLQGAKGKDFDTLYLDMQAQAHMEAVGLFRTYAGSGDDQSLVGFAKETLPSLETHLGHVIMLIAEQ</sequence>
<dbReference type="Gene3D" id="1.20.1260.10">
    <property type="match status" value="1"/>
</dbReference>
<name>A0A5C4X9V5_9HYPH</name>
<comment type="caution">
    <text evidence="2">The sequence shown here is derived from an EMBL/GenBank/DDBJ whole genome shotgun (WGS) entry which is preliminary data.</text>
</comment>
<evidence type="ECO:0000259" key="1">
    <source>
        <dbReference type="Pfam" id="PF13628"/>
    </source>
</evidence>
<dbReference type="InterPro" id="IPR025419">
    <property type="entry name" value="DUF4142"/>
</dbReference>
<accession>A0A5C4X9V5</accession>
<reference evidence="2 3" key="1">
    <citation type="submission" date="2019-06" db="EMBL/GenBank/DDBJ databases">
        <title>The draft genome of Rhizobium smilacinae PTYR-5.</title>
        <authorList>
            <person name="Liu L."/>
            <person name="Li L."/>
            <person name="Zhang X."/>
        </authorList>
    </citation>
    <scope>NUCLEOTIDE SEQUENCE [LARGE SCALE GENOMIC DNA]</scope>
    <source>
        <strain evidence="2 3">PTYR-5</strain>
    </source>
</reference>
<dbReference type="EMBL" id="VDMN01000009">
    <property type="protein sequence ID" value="TNM60263.1"/>
    <property type="molecule type" value="Genomic_DNA"/>
</dbReference>
<feature type="domain" description="DUF4142" evidence="1">
    <location>
        <begin position="61"/>
        <end position="194"/>
    </location>
</feature>
<dbReference type="OrthoDB" id="9101320at2"/>